<evidence type="ECO:0000313" key="2">
    <source>
        <dbReference type="EMBL" id="PWQ96097.1"/>
    </source>
</evidence>
<dbReference type="Pfam" id="PF13817">
    <property type="entry name" value="DDE_Tnp_IS66_C"/>
    <property type="match status" value="1"/>
</dbReference>
<dbReference type="Proteomes" id="UP000245539">
    <property type="component" value="Unassembled WGS sequence"/>
</dbReference>
<dbReference type="EMBL" id="QGKM01000039">
    <property type="protein sequence ID" value="PWQ96097.1"/>
    <property type="molecule type" value="Genomic_DNA"/>
</dbReference>
<reference evidence="2 3" key="1">
    <citation type="submission" date="2018-05" db="EMBL/GenBank/DDBJ databases">
        <title>Leucothrix arctica sp. nov., isolated from Arctic seawater.</title>
        <authorList>
            <person name="Choi A."/>
            <person name="Baek K."/>
        </authorList>
    </citation>
    <scope>NUCLEOTIDE SEQUENCE [LARGE SCALE GENOMIC DNA]</scope>
    <source>
        <strain evidence="2 3">JCM 18388</strain>
    </source>
</reference>
<organism evidence="2 3">
    <name type="scientific">Leucothrix pacifica</name>
    <dbReference type="NCBI Taxonomy" id="1247513"/>
    <lineage>
        <taxon>Bacteria</taxon>
        <taxon>Pseudomonadati</taxon>
        <taxon>Pseudomonadota</taxon>
        <taxon>Gammaproteobacteria</taxon>
        <taxon>Thiotrichales</taxon>
        <taxon>Thiotrichaceae</taxon>
        <taxon>Leucothrix</taxon>
    </lineage>
</organism>
<proteinExistence type="predicted"/>
<dbReference type="OrthoDB" id="9800877at2"/>
<dbReference type="AlphaFoldDB" id="A0A317CCJ2"/>
<evidence type="ECO:0000313" key="3">
    <source>
        <dbReference type="Proteomes" id="UP000245539"/>
    </source>
</evidence>
<protein>
    <recommendedName>
        <fullName evidence="1">Transposase IS66 C-terminal domain-containing protein</fullName>
    </recommendedName>
</protein>
<name>A0A317CCJ2_9GAMM</name>
<feature type="domain" description="Transposase IS66 C-terminal" evidence="1">
    <location>
        <begin position="3"/>
        <end position="40"/>
    </location>
</feature>
<gene>
    <name evidence="2" type="ORF">DKW60_13390</name>
</gene>
<dbReference type="InterPro" id="IPR039552">
    <property type="entry name" value="IS66_C"/>
</dbReference>
<keyword evidence="3" id="KW-1185">Reference proteome</keyword>
<accession>A0A317CCJ2</accession>
<comment type="caution">
    <text evidence="2">The sequence shown here is derived from an EMBL/GenBank/DDBJ whole genome shotgun (WGS) entry which is preliminary data.</text>
</comment>
<sequence length="48" mass="5760">MYSLIETAKANHREPYQYLSWLFERLPQARPEEYASLMPWAMPEVSDL</sequence>
<evidence type="ECO:0000259" key="1">
    <source>
        <dbReference type="Pfam" id="PF13817"/>
    </source>
</evidence>